<dbReference type="Proteomes" id="UP000092716">
    <property type="component" value="Chromosome 1"/>
</dbReference>
<organism evidence="2 3">
    <name type="scientific">Plasmodium coatneyi</name>
    <dbReference type="NCBI Taxonomy" id="208452"/>
    <lineage>
        <taxon>Eukaryota</taxon>
        <taxon>Sar</taxon>
        <taxon>Alveolata</taxon>
        <taxon>Apicomplexa</taxon>
        <taxon>Aconoidasida</taxon>
        <taxon>Haemosporida</taxon>
        <taxon>Plasmodiidae</taxon>
        <taxon>Plasmodium</taxon>
    </lineage>
</organism>
<evidence type="ECO:0000313" key="2">
    <source>
        <dbReference type="EMBL" id="ANQ05828.1"/>
    </source>
</evidence>
<dbReference type="VEuPathDB" id="PlasmoDB:PCOAH_00000230"/>
<dbReference type="GeneID" id="30906742"/>
<proteinExistence type="predicted"/>
<protein>
    <submittedName>
        <fullName evidence="2">Uncharacterized protein</fullName>
    </submittedName>
</protein>
<dbReference type="RefSeq" id="XP_019912523.1">
    <property type="nucleotide sequence ID" value="XM_020056844.1"/>
</dbReference>
<dbReference type="AlphaFoldDB" id="A0A1B1DSR0"/>
<reference evidence="3" key="1">
    <citation type="submission" date="2016-06" db="EMBL/GenBank/DDBJ databases">
        <title>First high quality genome sequence of Plasmodium coatneyi using continuous long reads from single molecule, real-time sequencing.</title>
        <authorList>
            <person name="Chien J.-T."/>
            <person name="Pakala S.B."/>
            <person name="Geraldo J.A."/>
            <person name="Lapp S.A."/>
            <person name="Barnwell J.W."/>
            <person name="Kissinger J.C."/>
            <person name="Galinski M.R."/>
            <person name="Humphrey J.C."/>
        </authorList>
    </citation>
    <scope>NUCLEOTIDE SEQUENCE [LARGE SCALE GENOMIC DNA]</scope>
    <source>
        <strain evidence="3">Hackeri</strain>
    </source>
</reference>
<feature type="compositionally biased region" description="Polar residues" evidence="1">
    <location>
        <begin position="98"/>
        <end position="117"/>
    </location>
</feature>
<dbReference type="KEGG" id="pcot:PCOAH_00000230"/>
<dbReference type="EMBL" id="CP016239">
    <property type="protein sequence ID" value="ANQ05828.1"/>
    <property type="molecule type" value="Genomic_DNA"/>
</dbReference>
<feature type="region of interest" description="Disordered" evidence="1">
    <location>
        <begin position="98"/>
        <end position="144"/>
    </location>
</feature>
<feature type="compositionally biased region" description="Low complexity" evidence="1">
    <location>
        <begin position="118"/>
        <end position="130"/>
    </location>
</feature>
<gene>
    <name evidence="2" type="ORF">PCOAH_00000230</name>
</gene>
<dbReference type="OrthoDB" id="371620at2759"/>
<keyword evidence="3" id="KW-1185">Reference proteome</keyword>
<evidence type="ECO:0000313" key="3">
    <source>
        <dbReference type="Proteomes" id="UP000092716"/>
    </source>
</evidence>
<sequence length="144" mass="16604">MLLFRRNFSRFINNNTPRRGVRKVLHKNVTEYNRYTPNGNIVNQQNDNNKLVRGGGGGLLSTFYESFIYGCGFFLSNRLLDQIFGPRTYDTFSNNMDYSNENVGGQPPDNYNSYPSENLNNNDPSINDNDFQQDIGLDDDTFDF</sequence>
<evidence type="ECO:0000256" key="1">
    <source>
        <dbReference type="SAM" id="MobiDB-lite"/>
    </source>
</evidence>
<name>A0A1B1DSR0_9APIC</name>
<accession>A0A1B1DSR0</accession>